<dbReference type="InterPro" id="IPR028087">
    <property type="entry name" value="Tad_N"/>
</dbReference>
<evidence type="ECO:0000259" key="2">
    <source>
        <dbReference type="Pfam" id="PF13400"/>
    </source>
</evidence>
<keyword evidence="1" id="KW-0472">Membrane</keyword>
<protein>
    <submittedName>
        <fullName evidence="4">Unannotated protein</fullName>
    </submittedName>
</protein>
<dbReference type="Pfam" id="PF13400">
    <property type="entry name" value="Tad"/>
    <property type="match status" value="1"/>
</dbReference>
<feature type="transmembrane region" description="Helical" evidence="1">
    <location>
        <begin position="12"/>
        <end position="32"/>
    </location>
</feature>
<accession>A0A6J7H9U9</accession>
<evidence type="ECO:0000313" key="3">
    <source>
        <dbReference type="EMBL" id="CAB4660745.1"/>
    </source>
</evidence>
<feature type="domain" description="Putative Flp pilus-assembly TadG-like N-terminal" evidence="2">
    <location>
        <begin position="11"/>
        <end position="57"/>
    </location>
</feature>
<name>A0A6J7H9U9_9ZZZZ</name>
<gene>
    <name evidence="3" type="ORF">UFOPK2282_00523</name>
    <name evidence="4" type="ORF">UFOPK3576_01518</name>
</gene>
<dbReference type="EMBL" id="CAFBMO010000090">
    <property type="protein sequence ID" value="CAB4917771.1"/>
    <property type="molecule type" value="Genomic_DNA"/>
</dbReference>
<keyword evidence="1" id="KW-1133">Transmembrane helix</keyword>
<organism evidence="4">
    <name type="scientific">freshwater metagenome</name>
    <dbReference type="NCBI Taxonomy" id="449393"/>
    <lineage>
        <taxon>unclassified sequences</taxon>
        <taxon>metagenomes</taxon>
        <taxon>ecological metagenomes</taxon>
    </lineage>
</organism>
<proteinExistence type="predicted"/>
<evidence type="ECO:0000313" key="4">
    <source>
        <dbReference type="EMBL" id="CAB4917771.1"/>
    </source>
</evidence>
<dbReference type="AlphaFoldDB" id="A0A6J7H9U9"/>
<evidence type="ECO:0000256" key="1">
    <source>
        <dbReference type="SAM" id="Phobius"/>
    </source>
</evidence>
<reference evidence="4" key="1">
    <citation type="submission" date="2020-05" db="EMBL/GenBank/DDBJ databases">
        <authorList>
            <person name="Chiriac C."/>
            <person name="Salcher M."/>
            <person name="Ghai R."/>
            <person name="Kavagutti S V."/>
        </authorList>
    </citation>
    <scope>NUCLEOTIDE SEQUENCE</scope>
</reference>
<dbReference type="EMBL" id="CAEZWR010000045">
    <property type="protein sequence ID" value="CAB4660745.1"/>
    <property type="molecule type" value="Genomic_DNA"/>
</dbReference>
<keyword evidence="1" id="KW-0812">Transmembrane</keyword>
<sequence>MRTRIKKAEEGSVLILGIGLLGVCLLALVVVADAGSAFLQRKNLYSVADAAALAGAQTLDLPIYYEQGASQATHLDGRAAVAKARGFLAKSEVIAAHPGLTVDSITTDGQSIQVDLSIPITVPFVNALHREPARVRATARLDYRTSQ</sequence>